<accession>A0A2I0AJZ4</accession>
<dbReference type="Pfam" id="PF16529">
    <property type="entry name" value="Ge1_WD40"/>
    <property type="match status" value="1"/>
</dbReference>
<dbReference type="Proteomes" id="UP000236161">
    <property type="component" value="Unassembled WGS sequence"/>
</dbReference>
<dbReference type="FunFam" id="1.10.220.100:FF:000001">
    <property type="entry name" value="Enhancer of mRNA-decapping protein 4"/>
    <property type="match status" value="1"/>
</dbReference>
<dbReference type="InterPro" id="IPR044938">
    <property type="entry name" value="EDC4_C_sf"/>
</dbReference>
<dbReference type="Pfam" id="PF21289">
    <property type="entry name" value="EDC4_C"/>
    <property type="match status" value="1"/>
</dbReference>
<dbReference type="SMART" id="SM00320">
    <property type="entry name" value="WD40"/>
    <property type="match status" value="3"/>
</dbReference>
<dbReference type="InterPro" id="IPR015943">
    <property type="entry name" value="WD40/YVTN_repeat-like_dom_sf"/>
</dbReference>
<evidence type="ECO:0000256" key="8">
    <source>
        <dbReference type="ARBA" id="ARBA00023054"/>
    </source>
</evidence>
<sequence>MATPGGNPNSNPNPNSSPSPPFNVQKLFKPPSPSSNPNPNTNGNSPFPPIPSTPPAPPLGAFSYPPPTPPFQHRPFLHYPQDPLSSPQPRSPVSYPAASPSPNTVANPNAGARLMALLSTASPANLETAISMPSPTSASELASPPGNPPILHTSPPAQLQTTPARLPSSKLPRGRRLPAGDRSVYDVDSRLPGELQPPQLEVTPITKYVSDPGLVLGRQIAVNRLYICYGLKLGAIRVLNINTALRSLLRGHTQKVTDMAFFAEDVPLLTSASVDGRIFVWKITEGPDESNKPQITGKIVVAVQVIGDGEPYHPRVCWHPHKQEVLVIGIGNCLLKFDTIKVGKAGHFSAEEPFRCPLDKLIEGVQLIGKHDGEITDISMSQWMTTRLVSASKDGKIKIWEDRSSTPIAVLSPHDGKPVNSAAFMTSPDRPDHIILITAGPLNRELKIWISASEEGWLLPSDCESWKCSQTLDLRSSSEPRYEEGFFNQLLVLSQASLILLANAKKNAIYALHVDYGTNPASTRLDYIADFTVTMPILSFTGTSDVSDADQIIQIYCVQTQAIQQYALDLTQCLPAAVDGEGSANDTSASIDERISEGFSAPQSIVCDLPVGSASPKQPLPVSCFKDEKYLAVSTDPENVASSVETIVSAPPPSGADPLAANYTSAGHPINPDLPQQLHGRSPSCQIDQGNSPSNHCFDNQGHGYTLDMTLDAVITTVPDIPSAIESSGSEKFKTIVEDVTVSNPNVLLKSDGKTTHLVTPSEIFFGVLPPPENSFSDQALRSRDFEILKVTAENDIKRGNVSDKVVDESAFNKHSDSDSQKEHQVPPAGKGKPVKLGISEAISFFKGEAPEVEERDGGATHLHESTVTDLPPDAGNKGVEDSVKNTANKFIDPSTSGANSQPNSAPKGKKQKGKVSQASGSSLAVPSSFASIDSANEHDNSSHDLSTDIVSQLRCMQEMLNQLMVIQKEMQKQMAEIVVVPATKEVKRLETTLGQSMEKAIKSNIDSLWIRVSGEHAKQEKAERENRQQLTDLITNCINKDLPTAVDKMIKKEIPAIAQVLTRAATPSIEKCISATIADSFQRGVADKAVNLLEKSVNTKLEATLARQVQSQIQTSGKQAIQDSLKSTLECSVIPAFDKTCKGLFEQISETFQKGLTDHTAAAKLQYESMSTQLALTLRDAINSASSITQNLANELADGQRQLLALLAAGNVKANPMTVQQSNGPLGGIPDIALSVQQIEAPLDPTKELTRLISERKFEEAFTLALQRSDVSIVSWLCSQVDLRTLSSMVPLPLSQGVLLSLLQQLSCDIGKETSRKLGWMTDVAVHINPLDPTIRSHVRPIFEQVYSQILHQRTLPTTTADEASSIRLIIHVINSVLMSCK</sequence>
<evidence type="ECO:0000256" key="4">
    <source>
        <dbReference type="ARBA" id="ARBA00022553"/>
    </source>
</evidence>
<evidence type="ECO:0000313" key="13">
    <source>
        <dbReference type="EMBL" id="PKA55835.1"/>
    </source>
</evidence>
<keyword evidence="8" id="KW-0175">Coiled coil</keyword>
<keyword evidence="14" id="KW-1185">Reference proteome</keyword>
<evidence type="ECO:0000313" key="14">
    <source>
        <dbReference type="Proteomes" id="UP000236161"/>
    </source>
</evidence>
<feature type="repeat" description="WD" evidence="9">
    <location>
        <begin position="368"/>
        <end position="410"/>
    </location>
</feature>
<protein>
    <submittedName>
        <fullName evidence="13">Enhancer of mRNA-decapping protein 4</fullName>
    </submittedName>
</protein>
<dbReference type="InterPro" id="IPR001680">
    <property type="entry name" value="WD40_rpt"/>
</dbReference>
<dbReference type="SUPFAM" id="SSF50978">
    <property type="entry name" value="WD40 repeat-like"/>
    <property type="match status" value="1"/>
</dbReference>
<evidence type="ECO:0000256" key="1">
    <source>
        <dbReference type="ARBA" id="ARBA00004201"/>
    </source>
</evidence>
<keyword evidence="7" id="KW-0677">Repeat</keyword>
<feature type="region of interest" description="Disordered" evidence="10">
    <location>
        <begin position="812"/>
        <end position="835"/>
    </location>
</feature>
<dbReference type="OrthoDB" id="21128at2759"/>
<evidence type="ECO:0000256" key="7">
    <source>
        <dbReference type="ARBA" id="ARBA00022737"/>
    </source>
</evidence>
<keyword evidence="3" id="KW-0963">Cytoplasm</keyword>
<keyword evidence="6" id="KW-0507">mRNA processing</keyword>
<name>A0A2I0AJZ4_9ASPA</name>
<organism evidence="13 14">
    <name type="scientific">Apostasia shenzhenica</name>
    <dbReference type="NCBI Taxonomy" id="1088818"/>
    <lineage>
        <taxon>Eukaryota</taxon>
        <taxon>Viridiplantae</taxon>
        <taxon>Streptophyta</taxon>
        <taxon>Embryophyta</taxon>
        <taxon>Tracheophyta</taxon>
        <taxon>Spermatophyta</taxon>
        <taxon>Magnoliopsida</taxon>
        <taxon>Liliopsida</taxon>
        <taxon>Asparagales</taxon>
        <taxon>Orchidaceae</taxon>
        <taxon>Apostasioideae</taxon>
        <taxon>Apostasia</taxon>
    </lineage>
</organism>
<keyword evidence="5 9" id="KW-0853">WD repeat</keyword>
<feature type="domain" description="Enhancer of mRNA-decapping protein 4 C-terminal" evidence="12">
    <location>
        <begin position="1252"/>
        <end position="1354"/>
    </location>
</feature>
<evidence type="ECO:0000256" key="5">
    <source>
        <dbReference type="ARBA" id="ARBA00022574"/>
    </source>
</evidence>
<dbReference type="PANTHER" id="PTHR15598:SF5">
    <property type="entry name" value="ENHANCER OF MRNA-DECAPPING PROTEIN 4"/>
    <property type="match status" value="1"/>
</dbReference>
<comment type="subcellular location">
    <subcellularLocation>
        <location evidence="1">Cytoplasm</location>
        <location evidence="1">P-body</location>
    </subcellularLocation>
</comment>
<dbReference type="Gene3D" id="1.10.220.100">
    <property type="entry name" value="conserved c-terminal region of ge- 1"/>
    <property type="match status" value="1"/>
</dbReference>
<evidence type="ECO:0000256" key="2">
    <source>
        <dbReference type="ARBA" id="ARBA00009639"/>
    </source>
</evidence>
<keyword evidence="4" id="KW-0597">Phosphoprotein</keyword>
<feature type="domain" description="Enhancer of mRNA-decapping protein 4 WD40 repeat region" evidence="11">
    <location>
        <begin position="202"/>
        <end position="514"/>
    </location>
</feature>
<feature type="compositionally biased region" description="Polar residues" evidence="10">
    <location>
        <begin position="885"/>
        <end position="905"/>
    </location>
</feature>
<dbReference type="PANTHER" id="PTHR15598">
    <property type="entry name" value="ENHANCER OF MRNA-DECAPPING PROTEIN 4"/>
    <property type="match status" value="1"/>
</dbReference>
<feature type="compositionally biased region" description="Pro residues" evidence="10">
    <location>
        <begin position="46"/>
        <end position="72"/>
    </location>
</feature>
<dbReference type="InterPro" id="IPR032401">
    <property type="entry name" value="EDC4_WD40"/>
</dbReference>
<evidence type="ECO:0000256" key="6">
    <source>
        <dbReference type="ARBA" id="ARBA00022664"/>
    </source>
</evidence>
<evidence type="ECO:0000256" key="10">
    <source>
        <dbReference type="SAM" id="MobiDB-lite"/>
    </source>
</evidence>
<feature type="region of interest" description="Disordered" evidence="10">
    <location>
        <begin position="1"/>
        <end position="108"/>
    </location>
</feature>
<feature type="compositionally biased region" description="Polar residues" evidence="10">
    <location>
        <begin position="131"/>
        <end position="140"/>
    </location>
</feature>
<evidence type="ECO:0000256" key="3">
    <source>
        <dbReference type="ARBA" id="ARBA00022490"/>
    </source>
</evidence>
<dbReference type="GO" id="GO:0031087">
    <property type="term" value="P:deadenylation-independent decapping of nuclear-transcribed mRNA"/>
    <property type="evidence" value="ECO:0007669"/>
    <property type="project" value="InterPro"/>
</dbReference>
<proteinExistence type="inferred from homology"/>
<gene>
    <name evidence="13" type="primary">VCS</name>
    <name evidence="13" type="ORF">AXF42_Ash018742</name>
</gene>
<dbReference type="InterPro" id="IPR049404">
    <property type="entry name" value="EDC4_C"/>
</dbReference>
<feature type="region of interest" description="Disordered" evidence="10">
    <location>
        <begin position="128"/>
        <end position="196"/>
    </location>
</feature>
<dbReference type="InterPro" id="IPR036322">
    <property type="entry name" value="WD40_repeat_dom_sf"/>
</dbReference>
<evidence type="ECO:0000256" key="9">
    <source>
        <dbReference type="PROSITE-ProRule" id="PRU00221"/>
    </source>
</evidence>
<feature type="compositionally biased region" description="Low complexity" evidence="10">
    <location>
        <begin position="1"/>
        <end position="14"/>
    </location>
</feature>
<dbReference type="EMBL" id="KZ451977">
    <property type="protein sequence ID" value="PKA55835.1"/>
    <property type="molecule type" value="Genomic_DNA"/>
</dbReference>
<feature type="compositionally biased region" description="Basic and acidic residues" evidence="10">
    <location>
        <begin position="856"/>
        <end position="867"/>
    </location>
</feature>
<dbReference type="PROSITE" id="PS50294">
    <property type="entry name" value="WD_REPEATS_REGION"/>
    <property type="match status" value="2"/>
</dbReference>
<reference evidence="13 14" key="1">
    <citation type="journal article" date="2017" name="Nature">
        <title>The Apostasia genome and the evolution of orchids.</title>
        <authorList>
            <person name="Zhang G.Q."/>
            <person name="Liu K.W."/>
            <person name="Li Z."/>
            <person name="Lohaus R."/>
            <person name="Hsiao Y.Y."/>
            <person name="Niu S.C."/>
            <person name="Wang J.Y."/>
            <person name="Lin Y.C."/>
            <person name="Xu Q."/>
            <person name="Chen L.J."/>
            <person name="Yoshida K."/>
            <person name="Fujiwara S."/>
            <person name="Wang Z.W."/>
            <person name="Zhang Y.Q."/>
            <person name="Mitsuda N."/>
            <person name="Wang M."/>
            <person name="Liu G.H."/>
            <person name="Pecoraro L."/>
            <person name="Huang H.X."/>
            <person name="Xiao X.J."/>
            <person name="Lin M."/>
            <person name="Wu X.Y."/>
            <person name="Wu W.L."/>
            <person name="Chen Y.Y."/>
            <person name="Chang S.B."/>
            <person name="Sakamoto S."/>
            <person name="Ohme-Takagi M."/>
            <person name="Yagi M."/>
            <person name="Zeng S.J."/>
            <person name="Shen C.Y."/>
            <person name="Yeh C.M."/>
            <person name="Luo Y.B."/>
            <person name="Tsai W.C."/>
            <person name="Van de Peer Y."/>
            <person name="Liu Z.J."/>
        </authorList>
    </citation>
    <scope>NUCLEOTIDE SEQUENCE [LARGE SCALE GENOMIC DNA]</scope>
    <source>
        <strain evidence="14">cv. Shenzhen</strain>
        <tissue evidence="13">Stem</tissue>
    </source>
</reference>
<evidence type="ECO:0000259" key="11">
    <source>
        <dbReference type="Pfam" id="PF16529"/>
    </source>
</evidence>
<feature type="region of interest" description="Disordered" evidence="10">
    <location>
        <begin position="847"/>
        <end position="923"/>
    </location>
</feature>
<feature type="compositionally biased region" description="Basic and acidic residues" evidence="10">
    <location>
        <begin position="812"/>
        <end position="825"/>
    </location>
</feature>
<dbReference type="STRING" id="1088818.A0A2I0AJZ4"/>
<dbReference type="PROSITE" id="PS50082">
    <property type="entry name" value="WD_REPEATS_2"/>
    <property type="match status" value="2"/>
</dbReference>
<dbReference type="Gene3D" id="2.130.10.10">
    <property type="entry name" value="YVTN repeat-like/Quinoprotein amine dehydrogenase"/>
    <property type="match status" value="1"/>
</dbReference>
<feature type="repeat" description="WD" evidence="9">
    <location>
        <begin position="249"/>
        <end position="291"/>
    </location>
</feature>
<comment type="similarity">
    <text evidence="2">Belongs to the WD repeat EDC4 family.</text>
</comment>
<dbReference type="GO" id="GO:0000932">
    <property type="term" value="C:P-body"/>
    <property type="evidence" value="ECO:0007669"/>
    <property type="project" value="UniProtKB-SubCell"/>
</dbReference>
<evidence type="ECO:0000259" key="12">
    <source>
        <dbReference type="Pfam" id="PF21289"/>
    </source>
</evidence>
<dbReference type="FunFam" id="2.130.10.10:FF:000232">
    <property type="entry name" value="enhancer of mRNA-decapping protein 4"/>
    <property type="match status" value="1"/>
</dbReference>
<dbReference type="InterPro" id="IPR045152">
    <property type="entry name" value="EDC4-like"/>
</dbReference>
<feature type="compositionally biased region" description="Low complexity" evidence="10">
    <location>
        <begin position="91"/>
        <end position="102"/>
    </location>
</feature>
<dbReference type="GO" id="GO:0006397">
    <property type="term" value="P:mRNA processing"/>
    <property type="evidence" value="ECO:0007669"/>
    <property type="project" value="UniProtKB-KW"/>
</dbReference>